<sequence>MITTDFVPGSPCWLDLGAPDVSAAADFYGAVLGWEFEPLEGSDGGFGLARSDGRAAAGIGLLTEQGARSAWMVYFFTPDVHETAASVLRAGGTVRVEPRDAEGWASVAQFSDPQGGQFAVWTPGRARGLEVADDPGALCWTELYTSDASAALAFYETVFGWQREDMPMPGGGGGTYTIVTPAGQPRERMHGGVLQVPPEQLALSRGVAAWHPVFTVSDCDAAAATVRTEGGEVLVGPADAPGIGRMAVCADGSGADFVLMTPAAVPAS</sequence>
<dbReference type="InterPro" id="IPR052164">
    <property type="entry name" value="Anthracycline_SecMetBiosynth"/>
</dbReference>
<dbReference type="InterPro" id="IPR041581">
    <property type="entry name" value="Glyoxalase_6"/>
</dbReference>
<dbReference type="PROSITE" id="PS51819">
    <property type="entry name" value="VOC"/>
    <property type="match status" value="2"/>
</dbReference>
<evidence type="ECO:0000259" key="1">
    <source>
        <dbReference type="PROSITE" id="PS51819"/>
    </source>
</evidence>
<feature type="domain" description="VOC" evidence="1">
    <location>
        <begin position="137"/>
        <end position="262"/>
    </location>
</feature>
<dbReference type="InterPro" id="IPR004360">
    <property type="entry name" value="Glyas_Fos-R_dOase_dom"/>
</dbReference>
<evidence type="ECO:0000313" key="2">
    <source>
        <dbReference type="EMBL" id="KDN87273.1"/>
    </source>
</evidence>
<dbReference type="SUPFAM" id="SSF54593">
    <property type="entry name" value="Glyoxalase/Bleomycin resistance protein/Dihydroxybiphenyl dioxygenase"/>
    <property type="match status" value="2"/>
</dbReference>
<name>A0A066Z0G9_9ACTN</name>
<dbReference type="PANTHER" id="PTHR33993:SF10">
    <property type="entry name" value="CONSERVED PROTEIN"/>
    <property type="match status" value="1"/>
</dbReference>
<comment type="caution">
    <text evidence="2">The sequence shown here is derived from an EMBL/GenBank/DDBJ whole genome shotgun (WGS) entry which is preliminary data.</text>
</comment>
<dbReference type="InterPro" id="IPR029068">
    <property type="entry name" value="Glyas_Bleomycin-R_OHBP_Dase"/>
</dbReference>
<dbReference type="PANTHER" id="PTHR33993">
    <property type="entry name" value="GLYOXALASE-RELATED"/>
    <property type="match status" value="1"/>
</dbReference>
<dbReference type="OrthoDB" id="9793039at2"/>
<organism evidence="2 3">
    <name type="scientific">Kitasatospora cheerisanensis KCTC 2395</name>
    <dbReference type="NCBI Taxonomy" id="1348663"/>
    <lineage>
        <taxon>Bacteria</taxon>
        <taxon>Bacillati</taxon>
        <taxon>Actinomycetota</taxon>
        <taxon>Actinomycetes</taxon>
        <taxon>Kitasatosporales</taxon>
        <taxon>Streptomycetaceae</taxon>
        <taxon>Kitasatospora</taxon>
    </lineage>
</organism>
<dbReference type="Pfam" id="PF00903">
    <property type="entry name" value="Glyoxalase"/>
    <property type="match status" value="1"/>
</dbReference>
<dbReference type="CDD" id="cd07247">
    <property type="entry name" value="SgaA_N_like"/>
    <property type="match status" value="2"/>
</dbReference>
<dbReference type="Gene3D" id="3.10.180.10">
    <property type="entry name" value="2,3-Dihydroxybiphenyl 1,2-Dioxygenase, domain 1"/>
    <property type="match status" value="2"/>
</dbReference>
<evidence type="ECO:0000313" key="3">
    <source>
        <dbReference type="Proteomes" id="UP000027178"/>
    </source>
</evidence>
<dbReference type="Pfam" id="PF18029">
    <property type="entry name" value="Glyoxalase_6"/>
    <property type="match status" value="1"/>
</dbReference>
<protein>
    <submittedName>
        <fullName evidence="2">Hydroxylase</fullName>
    </submittedName>
</protein>
<feature type="domain" description="VOC" evidence="1">
    <location>
        <begin position="10"/>
        <end position="123"/>
    </location>
</feature>
<dbReference type="RefSeq" id="WP_035859267.1">
    <property type="nucleotide sequence ID" value="NZ_KK853997.1"/>
</dbReference>
<dbReference type="InterPro" id="IPR037523">
    <property type="entry name" value="VOC_core"/>
</dbReference>
<dbReference type="eggNOG" id="COG3324">
    <property type="taxonomic scope" value="Bacteria"/>
</dbReference>
<dbReference type="Proteomes" id="UP000027178">
    <property type="component" value="Unassembled WGS sequence"/>
</dbReference>
<proteinExistence type="predicted"/>
<dbReference type="PATRIC" id="fig|1348663.4.peg.943"/>
<dbReference type="HOGENOM" id="CLU_069623_3_0_11"/>
<keyword evidence="3" id="KW-1185">Reference proteome</keyword>
<gene>
    <name evidence="2" type="ORF">KCH_09900</name>
</gene>
<dbReference type="EMBL" id="JNBY01000043">
    <property type="protein sequence ID" value="KDN87273.1"/>
    <property type="molecule type" value="Genomic_DNA"/>
</dbReference>
<accession>A0A066Z0G9</accession>
<reference evidence="2 3" key="1">
    <citation type="submission" date="2014-05" db="EMBL/GenBank/DDBJ databases">
        <title>Draft Genome Sequence of Kitasatospora cheerisanensis KCTC 2395.</title>
        <authorList>
            <person name="Nam D.H."/>
        </authorList>
    </citation>
    <scope>NUCLEOTIDE SEQUENCE [LARGE SCALE GENOMIC DNA]</scope>
    <source>
        <strain evidence="2 3">KCTC 2395</strain>
    </source>
</reference>
<dbReference type="AlphaFoldDB" id="A0A066Z0G9"/>